<comment type="caution">
    <text evidence="3">The sequence shown here is derived from an EMBL/GenBank/DDBJ whole genome shotgun (WGS) entry which is preliminary data.</text>
</comment>
<evidence type="ECO:0000313" key="3">
    <source>
        <dbReference type="EMBL" id="HHY26579.1"/>
    </source>
</evidence>
<dbReference type="EMBL" id="DUTF01000168">
    <property type="protein sequence ID" value="HHY26579.1"/>
    <property type="molecule type" value="Genomic_DNA"/>
</dbReference>
<dbReference type="InterPro" id="IPR012349">
    <property type="entry name" value="Split_barrel_FMN-bd"/>
</dbReference>
<dbReference type="GO" id="GO:0016646">
    <property type="term" value="F:oxidoreductase activity, acting on the CH-NH group of donors, NAD or NADP as acceptor"/>
    <property type="evidence" value="ECO:0007669"/>
    <property type="project" value="UniProtKB-ARBA"/>
</dbReference>
<organism evidence="3 4">
    <name type="scientific">Desulfitobacterium dehalogenans</name>
    <dbReference type="NCBI Taxonomy" id="36854"/>
    <lineage>
        <taxon>Bacteria</taxon>
        <taxon>Bacillati</taxon>
        <taxon>Bacillota</taxon>
        <taxon>Clostridia</taxon>
        <taxon>Eubacteriales</taxon>
        <taxon>Desulfitobacteriaceae</taxon>
        <taxon>Desulfitobacterium</taxon>
    </lineage>
</organism>
<dbReference type="PANTHER" id="PTHR43567:SF5">
    <property type="entry name" value="HYPOTHETICAL CYTOSOLIC PROTEIN"/>
    <property type="match status" value="1"/>
</dbReference>
<dbReference type="Gene3D" id="2.30.110.10">
    <property type="entry name" value="Electron Transport, Fmn-binding Protein, Chain A"/>
    <property type="match status" value="1"/>
</dbReference>
<accession>A0A7C7D997</accession>
<dbReference type="Proteomes" id="UP000553059">
    <property type="component" value="Unassembled WGS sequence"/>
</dbReference>
<dbReference type="AlphaFoldDB" id="A0A7C7D997"/>
<comment type="similarity">
    <text evidence="1">Belongs to the flavoredoxin family.</text>
</comment>
<dbReference type="InterPro" id="IPR002563">
    <property type="entry name" value="Flavin_Rdtase-like_dom"/>
</dbReference>
<reference evidence="3 4" key="1">
    <citation type="journal article" date="2020" name="Biotechnol. Biofuels">
        <title>New insights from the biogas microbiome by comprehensive genome-resolved metagenomics of nearly 1600 species originating from multiple anaerobic digesters.</title>
        <authorList>
            <person name="Campanaro S."/>
            <person name="Treu L."/>
            <person name="Rodriguez-R L.M."/>
            <person name="Kovalovszki A."/>
            <person name="Ziels R.M."/>
            <person name="Maus I."/>
            <person name="Zhu X."/>
            <person name="Kougias P.G."/>
            <person name="Basile A."/>
            <person name="Luo G."/>
            <person name="Schluter A."/>
            <person name="Konstantinidis K.T."/>
            <person name="Angelidaki I."/>
        </authorList>
    </citation>
    <scope>NUCLEOTIDE SEQUENCE [LARGE SCALE GENOMIC DNA]</scope>
    <source>
        <strain evidence="3">AS05jafATM_4</strain>
    </source>
</reference>
<evidence type="ECO:0000259" key="2">
    <source>
        <dbReference type="Pfam" id="PF01613"/>
    </source>
</evidence>
<dbReference type="Pfam" id="PF01613">
    <property type="entry name" value="Flavin_Reduct"/>
    <property type="match status" value="1"/>
</dbReference>
<proteinExistence type="inferred from homology"/>
<dbReference type="GO" id="GO:0010181">
    <property type="term" value="F:FMN binding"/>
    <property type="evidence" value="ECO:0007669"/>
    <property type="project" value="InterPro"/>
</dbReference>
<feature type="domain" description="Flavin reductase like" evidence="2">
    <location>
        <begin position="25"/>
        <end position="167"/>
    </location>
</feature>
<dbReference type="SUPFAM" id="SSF50475">
    <property type="entry name" value="FMN-binding split barrel"/>
    <property type="match status" value="1"/>
</dbReference>
<dbReference type="InterPro" id="IPR052174">
    <property type="entry name" value="Flavoredoxin"/>
</dbReference>
<protein>
    <submittedName>
        <fullName evidence="3">Flavin reductase family protein</fullName>
    </submittedName>
</protein>
<evidence type="ECO:0000256" key="1">
    <source>
        <dbReference type="ARBA" id="ARBA00038054"/>
    </source>
</evidence>
<sequence>MREFKEITPEQFVHSPFHILDKEWMLITAGKDEKTNTMTASWGGFGVLWNKNVAYIFIRPTRYTKEFVDHSDSLSLSFFDPSYKKQLGYLGRVSGRDVDKIKESGLTVIKTDDGTPYFEEAKMTLFCKKLYAQELKPECFIVDGLDEKNYPLKDYHTMYVVEIERFLVEA</sequence>
<gene>
    <name evidence="3" type="ORF">GX523_07490</name>
</gene>
<evidence type="ECO:0000313" key="4">
    <source>
        <dbReference type="Proteomes" id="UP000553059"/>
    </source>
</evidence>
<name>A0A7C7D997_9FIRM</name>
<dbReference type="PANTHER" id="PTHR43567">
    <property type="entry name" value="FLAVOREDOXIN-RELATED-RELATED"/>
    <property type="match status" value="1"/>
</dbReference>